<reference evidence="3 4" key="1">
    <citation type="submission" date="2016-10" db="EMBL/GenBank/DDBJ databases">
        <title>Paenibacillus species isolates.</title>
        <authorList>
            <person name="Beno S.M."/>
        </authorList>
    </citation>
    <scope>NUCLEOTIDE SEQUENCE [LARGE SCALE GENOMIC DNA]</scope>
    <source>
        <strain evidence="3 4">FSL H7-0604</strain>
    </source>
</reference>
<dbReference type="SUPFAM" id="SSF54106">
    <property type="entry name" value="LysM domain"/>
    <property type="match status" value="1"/>
</dbReference>
<name>A0A1R0X0D6_9BACL</name>
<sequence>MNNGYSIELSFNNRAIWFEIPVLPEEIEIGGEGDGETYDITDLGEINVIKAAKLKEISFSSFFPAIAVGGTVPSYVSSKNWGQPADYIQLIETWMNKRKPIRFIFTSTGLKINIAASIEEFNYKEVAGSPGDFEYEISLKEYVFYAAKKVTLKTNTTPAGTTTTTKKEPAKRADERTKSKTVTIKSGDTLMKIAKRELGDGSRWKEIQKLNGLTDAQLKTLKIGSVLKLPG</sequence>
<feature type="compositionally biased region" description="Basic and acidic residues" evidence="1">
    <location>
        <begin position="165"/>
        <end position="178"/>
    </location>
</feature>
<proteinExistence type="predicted"/>
<dbReference type="PROSITE" id="PS51782">
    <property type="entry name" value="LYSM"/>
    <property type="match status" value="1"/>
</dbReference>
<accession>A0A1R0X0D6</accession>
<organism evidence="3 4">
    <name type="scientific">Paenibacillus odorifer</name>
    <dbReference type="NCBI Taxonomy" id="189426"/>
    <lineage>
        <taxon>Bacteria</taxon>
        <taxon>Bacillati</taxon>
        <taxon>Bacillota</taxon>
        <taxon>Bacilli</taxon>
        <taxon>Bacillales</taxon>
        <taxon>Paenibacillaceae</taxon>
        <taxon>Paenibacillus</taxon>
    </lineage>
</organism>
<dbReference type="AlphaFoldDB" id="A0A1R0X0D6"/>
<dbReference type="CDD" id="cd00118">
    <property type="entry name" value="LysM"/>
    <property type="match status" value="1"/>
</dbReference>
<dbReference type="PANTHER" id="PTHR34700:SF4">
    <property type="entry name" value="PHAGE-LIKE ELEMENT PBSX PROTEIN XKDP"/>
    <property type="match status" value="1"/>
</dbReference>
<dbReference type="EMBL" id="MKQP01000045">
    <property type="protein sequence ID" value="OMD25478.1"/>
    <property type="molecule type" value="Genomic_DNA"/>
</dbReference>
<dbReference type="PANTHER" id="PTHR34700">
    <property type="entry name" value="POTASSIUM BINDING PROTEIN KBP"/>
    <property type="match status" value="1"/>
</dbReference>
<evidence type="ECO:0000313" key="4">
    <source>
        <dbReference type="Proteomes" id="UP000187465"/>
    </source>
</evidence>
<evidence type="ECO:0000259" key="2">
    <source>
        <dbReference type="PROSITE" id="PS51782"/>
    </source>
</evidence>
<dbReference type="InterPro" id="IPR036779">
    <property type="entry name" value="LysM_dom_sf"/>
</dbReference>
<dbReference type="SMART" id="SM00257">
    <property type="entry name" value="LysM"/>
    <property type="match status" value="1"/>
</dbReference>
<dbReference type="Pfam" id="PF01476">
    <property type="entry name" value="LysM"/>
    <property type="match status" value="1"/>
</dbReference>
<gene>
    <name evidence="3" type="ORF">BJP51_04315</name>
</gene>
<feature type="domain" description="LysM" evidence="2">
    <location>
        <begin position="180"/>
        <end position="229"/>
    </location>
</feature>
<protein>
    <recommendedName>
        <fullName evidence="2">LysM domain-containing protein</fullName>
    </recommendedName>
</protein>
<dbReference type="Proteomes" id="UP000187465">
    <property type="component" value="Unassembled WGS sequence"/>
</dbReference>
<dbReference type="RefSeq" id="WP_036684213.1">
    <property type="nucleotide sequence ID" value="NZ_MKQP01000045.1"/>
</dbReference>
<dbReference type="InterPro" id="IPR018392">
    <property type="entry name" value="LysM"/>
</dbReference>
<feature type="region of interest" description="Disordered" evidence="1">
    <location>
        <begin position="156"/>
        <end position="178"/>
    </location>
</feature>
<comment type="caution">
    <text evidence="3">The sequence shown here is derived from an EMBL/GenBank/DDBJ whole genome shotgun (WGS) entry which is preliminary data.</text>
</comment>
<dbReference type="InterPro" id="IPR052196">
    <property type="entry name" value="Bact_Kbp"/>
</dbReference>
<evidence type="ECO:0000313" key="3">
    <source>
        <dbReference type="EMBL" id="OMD25478.1"/>
    </source>
</evidence>
<evidence type="ECO:0000256" key="1">
    <source>
        <dbReference type="SAM" id="MobiDB-lite"/>
    </source>
</evidence>
<dbReference type="Gene3D" id="3.10.350.10">
    <property type="entry name" value="LysM domain"/>
    <property type="match status" value="1"/>
</dbReference>